<feature type="region of interest" description="Disordered" evidence="2">
    <location>
        <begin position="353"/>
        <end position="419"/>
    </location>
</feature>
<dbReference type="InterPro" id="IPR048743">
    <property type="entry name" value="AME1"/>
</dbReference>
<feature type="coiled-coil region" evidence="1">
    <location>
        <begin position="512"/>
        <end position="560"/>
    </location>
</feature>
<feature type="region of interest" description="Disordered" evidence="2">
    <location>
        <begin position="272"/>
        <end position="338"/>
    </location>
</feature>
<dbReference type="GeneID" id="27345526"/>
<feature type="compositionally biased region" description="Polar residues" evidence="2">
    <location>
        <begin position="215"/>
        <end position="233"/>
    </location>
</feature>
<keyword evidence="1" id="KW-0175">Coiled coil</keyword>
<dbReference type="OrthoDB" id="5377952at2759"/>
<proteinExistence type="predicted"/>
<accession>A0A0D2CHL2</accession>
<feature type="region of interest" description="Disordered" evidence="2">
    <location>
        <begin position="184"/>
        <end position="233"/>
    </location>
</feature>
<evidence type="ECO:0000256" key="2">
    <source>
        <dbReference type="SAM" id="MobiDB-lite"/>
    </source>
</evidence>
<feature type="compositionally biased region" description="Low complexity" evidence="2">
    <location>
        <begin position="73"/>
        <end position="88"/>
    </location>
</feature>
<organism evidence="4 5">
    <name type="scientific">Cladophialophora immunda</name>
    <dbReference type="NCBI Taxonomy" id="569365"/>
    <lineage>
        <taxon>Eukaryota</taxon>
        <taxon>Fungi</taxon>
        <taxon>Dikarya</taxon>
        <taxon>Ascomycota</taxon>
        <taxon>Pezizomycotina</taxon>
        <taxon>Eurotiomycetes</taxon>
        <taxon>Chaetothyriomycetidae</taxon>
        <taxon>Chaetothyriales</taxon>
        <taxon>Herpotrichiellaceae</taxon>
        <taxon>Cladophialophora</taxon>
    </lineage>
</organism>
<evidence type="ECO:0000259" key="3">
    <source>
        <dbReference type="Pfam" id="PF20994"/>
    </source>
</evidence>
<dbReference type="Proteomes" id="UP000054466">
    <property type="component" value="Unassembled WGS sequence"/>
</dbReference>
<evidence type="ECO:0000313" key="5">
    <source>
        <dbReference type="Proteomes" id="UP000054466"/>
    </source>
</evidence>
<feature type="compositionally biased region" description="Polar residues" evidence="2">
    <location>
        <begin position="378"/>
        <end position="389"/>
    </location>
</feature>
<reference evidence="4 5" key="1">
    <citation type="submission" date="2015-01" db="EMBL/GenBank/DDBJ databases">
        <title>The Genome Sequence of Cladophialophora immunda CBS83496.</title>
        <authorList>
            <consortium name="The Broad Institute Genomics Platform"/>
            <person name="Cuomo C."/>
            <person name="de Hoog S."/>
            <person name="Gorbushina A."/>
            <person name="Stielow B."/>
            <person name="Teixiera M."/>
            <person name="Abouelleil A."/>
            <person name="Chapman S.B."/>
            <person name="Priest M."/>
            <person name="Young S.K."/>
            <person name="Wortman J."/>
            <person name="Nusbaum C."/>
            <person name="Birren B."/>
        </authorList>
    </citation>
    <scope>NUCLEOTIDE SEQUENCE [LARGE SCALE GENOMIC DNA]</scope>
    <source>
        <strain evidence="4 5">CBS 83496</strain>
    </source>
</reference>
<dbReference type="HOGENOM" id="CLU_029134_0_0_1"/>
<feature type="region of interest" description="Disordered" evidence="2">
    <location>
        <begin position="1"/>
        <end position="170"/>
    </location>
</feature>
<dbReference type="RefSeq" id="XP_016250814.1">
    <property type="nucleotide sequence ID" value="XM_016393295.1"/>
</dbReference>
<feature type="compositionally biased region" description="Basic and acidic residues" evidence="2">
    <location>
        <begin position="1"/>
        <end position="11"/>
    </location>
</feature>
<evidence type="ECO:0000256" key="1">
    <source>
        <dbReference type="SAM" id="Coils"/>
    </source>
</evidence>
<feature type="domain" description="Inner kinetochore subunit AME1" evidence="3">
    <location>
        <begin position="460"/>
        <end position="629"/>
    </location>
</feature>
<evidence type="ECO:0000313" key="4">
    <source>
        <dbReference type="EMBL" id="KIW30598.1"/>
    </source>
</evidence>
<dbReference type="Pfam" id="PF20994">
    <property type="entry name" value="CENPU"/>
    <property type="match status" value="1"/>
</dbReference>
<sequence>MASHSRQDRALMRQRGAGSRAVATADFGINFGMGDSRLERQQMRQRGAGSRKIDNVDFGISFPTPAQRSRSKTPQSRRSNSRQPSNTPARRSREPTSARSAGRNSSALKSAQPPAPASEVESLQPNDGHTPASTRSSKRRKISPSIVTPTPQPPADTTRAIPTSRASLRRNSTRMFAIAEDDDAGAHPSLSHAGEPSHTSPLFIPQGEQEKENETPNTIGSKTNPVESDLQTTKSGRILLAPLVLDEDVSESALEAPEIEGEGTLQRMIMNDTLPDSDVPSSSKQRKRRKRRSLTFERRKRHSSNQSQPLNASKEDSPAAVPSRVPSEELPSPAAKPLANRIAKYSKLAKTRNMRAITPVSDREQTPNQGEEEDDSYVEQSSPEVQTPAANRKGKRKTRQQTFRDGSAEVSKSNKGRPTFPILTHRLASVSTLPTIHEDSEAQMADVLPDITTDRAQPNVVDVLAQICRETITNAIDRIADTLQSKKRTSVNNKRNALEAFGQDLDEELFAMSEAVENRINLEARVRKTKREKAALQTEYIELRKEREQVALKCDALRRRHWQCEESTREKWALSEAARRVEQEMDRNSGADDESIEFLIRSVTPAVSSASGHGILDKVRSFNAQLENMALILEGGNA</sequence>
<dbReference type="EMBL" id="KN847042">
    <property type="protein sequence ID" value="KIW30598.1"/>
    <property type="molecule type" value="Genomic_DNA"/>
</dbReference>
<name>A0A0D2CHL2_9EURO</name>
<dbReference type="VEuPathDB" id="FungiDB:PV07_06332"/>
<protein>
    <recommendedName>
        <fullName evidence="3">Inner kinetochore subunit AME1 domain-containing protein</fullName>
    </recommendedName>
</protein>
<feature type="compositionally biased region" description="Polar residues" evidence="2">
    <location>
        <begin position="97"/>
        <end position="109"/>
    </location>
</feature>
<dbReference type="STRING" id="569365.A0A0D2CHL2"/>
<dbReference type="AlphaFoldDB" id="A0A0D2CHL2"/>
<gene>
    <name evidence="4" type="ORF">PV07_06332</name>
</gene>
<keyword evidence="5" id="KW-1185">Reference proteome</keyword>
<feature type="compositionally biased region" description="Basic residues" evidence="2">
    <location>
        <begin position="284"/>
        <end position="303"/>
    </location>
</feature>